<feature type="transmembrane region" description="Helical" evidence="7">
    <location>
        <begin position="60"/>
        <end position="82"/>
    </location>
</feature>
<comment type="subcellular location">
    <subcellularLocation>
        <location evidence="1">Cell membrane</location>
        <topology evidence="1">Multi-pass membrane protein</topology>
    </subcellularLocation>
</comment>
<sequence>MLNLLAWMLLGLIAGWIADLIVPGEAPGGLIGTIIIGIVGAVLGGFIFQALGGPGITGPLSLTSILVAALGAIILLFIVRYFTKAT</sequence>
<proteinExistence type="inferred from homology"/>
<dbReference type="AlphaFoldDB" id="A0A0G0Z9V3"/>
<evidence type="ECO:0000256" key="2">
    <source>
        <dbReference type="ARBA" id="ARBA00011006"/>
    </source>
</evidence>
<keyword evidence="3" id="KW-1003">Cell membrane</keyword>
<evidence type="ECO:0000256" key="6">
    <source>
        <dbReference type="ARBA" id="ARBA00023136"/>
    </source>
</evidence>
<organism evidence="8 9">
    <name type="scientific">candidate division CPR2 bacterium GW2011_GWC1_41_48</name>
    <dbReference type="NCBI Taxonomy" id="1618344"/>
    <lineage>
        <taxon>Bacteria</taxon>
        <taxon>Bacteria division CPR2</taxon>
    </lineage>
</organism>
<comment type="caution">
    <text evidence="8">The sequence shown here is derived from an EMBL/GenBank/DDBJ whole genome shotgun (WGS) entry which is preliminary data.</text>
</comment>
<keyword evidence="5 7" id="KW-1133">Transmembrane helix</keyword>
<dbReference type="Pfam" id="PF04226">
    <property type="entry name" value="Transgly_assoc"/>
    <property type="match status" value="1"/>
</dbReference>
<dbReference type="InterPro" id="IPR007341">
    <property type="entry name" value="Transgly_assoc"/>
</dbReference>
<dbReference type="PANTHER" id="PTHR33884:SF3">
    <property type="entry name" value="UPF0410 PROTEIN YMGE"/>
    <property type="match status" value="1"/>
</dbReference>
<keyword evidence="4 7" id="KW-0812">Transmembrane</keyword>
<name>A0A0G0Z9V3_UNCC2</name>
<reference evidence="8 9" key="1">
    <citation type="journal article" date="2015" name="Nature">
        <title>rRNA introns, odd ribosomes, and small enigmatic genomes across a large radiation of phyla.</title>
        <authorList>
            <person name="Brown C.T."/>
            <person name="Hug L.A."/>
            <person name="Thomas B.C."/>
            <person name="Sharon I."/>
            <person name="Castelle C.J."/>
            <person name="Singh A."/>
            <person name="Wilkins M.J."/>
            <person name="Williams K.H."/>
            <person name="Banfield J.F."/>
        </authorList>
    </citation>
    <scope>NUCLEOTIDE SEQUENCE [LARGE SCALE GENOMIC DNA]</scope>
</reference>
<dbReference type="Proteomes" id="UP000033869">
    <property type="component" value="Unassembled WGS sequence"/>
</dbReference>
<keyword evidence="6 7" id="KW-0472">Membrane</keyword>
<evidence type="ECO:0000313" key="9">
    <source>
        <dbReference type="Proteomes" id="UP000033869"/>
    </source>
</evidence>
<feature type="transmembrane region" description="Helical" evidence="7">
    <location>
        <begin position="30"/>
        <end position="48"/>
    </location>
</feature>
<evidence type="ECO:0000256" key="7">
    <source>
        <dbReference type="SAM" id="Phobius"/>
    </source>
</evidence>
<evidence type="ECO:0000256" key="3">
    <source>
        <dbReference type="ARBA" id="ARBA00022475"/>
    </source>
</evidence>
<dbReference type="PANTHER" id="PTHR33884">
    <property type="entry name" value="UPF0410 PROTEIN YMGE"/>
    <property type="match status" value="1"/>
</dbReference>
<protein>
    <recommendedName>
        <fullName evidence="10">Transglycosylase-associated protein</fullName>
    </recommendedName>
</protein>
<evidence type="ECO:0000256" key="1">
    <source>
        <dbReference type="ARBA" id="ARBA00004651"/>
    </source>
</evidence>
<accession>A0A0G0Z9V3</accession>
<dbReference type="EMBL" id="LCBL01000001">
    <property type="protein sequence ID" value="KKS09823.1"/>
    <property type="molecule type" value="Genomic_DNA"/>
</dbReference>
<evidence type="ECO:0000256" key="4">
    <source>
        <dbReference type="ARBA" id="ARBA00022692"/>
    </source>
</evidence>
<evidence type="ECO:0000313" key="8">
    <source>
        <dbReference type="EMBL" id="KKS09823.1"/>
    </source>
</evidence>
<evidence type="ECO:0000256" key="5">
    <source>
        <dbReference type="ARBA" id="ARBA00022989"/>
    </source>
</evidence>
<evidence type="ECO:0008006" key="10">
    <source>
        <dbReference type="Google" id="ProtNLM"/>
    </source>
</evidence>
<dbReference type="GO" id="GO:0005886">
    <property type="term" value="C:plasma membrane"/>
    <property type="evidence" value="ECO:0007669"/>
    <property type="project" value="UniProtKB-SubCell"/>
</dbReference>
<comment type="similarity">
    <text evidence="2">Belongs to the UPF0410 family.</text>
</comment>
<gene>
    <name evidence="8" type="ORF">UU65_C0001G0228</name>
</gene>